<evidence type="ECO:0000259" key="7">
    <source>
        <dbReference type="PROSITE" id="PS50811"/>
    </source>
</evidence>
<comment type="subcellular location">
    <subcellularLocation>
        <location evidence="1">Nucleus</location>
    </subcellularLocation>
</comment>
<dbReference type="InterPro" id="IPR036576">
    <property type="entry name" value="WRKY_dom_sf"/>
</dbReference>
<protein>
    <recommendedName>
        <fullName evidence="7">WRKY domain-containing protein</fullName>
    </recommendedName>
</protein>
<comment type="caution">
    <text evidence="8">The sequence shown here is derived from an EMBL/GenBank/DDBJ whole genome shotgun (WGS) entry which is preliminary data.</text>
</comment>
<name>A0AAV8TY42_9ROSI</name>
<evidence type="ECO:0000256" key="5">
    <source>
        <dbReference type="ARBA" id="ARBA00023242"/>
    </source>
</evidence>
<feature type="compositionally biased region" description="Basic and acidic residues" evidence="6">
    <location>
        <begin position="81"/>
        <end position="92"/>
    </location>
</feature>
<evidence type="ECO:0000256" key="3">
    <source>
        <dbReference type="ARBA" id="ARBA00023125"/>
    </source>
</evidence>
<evidence type="ECO:0000256" key="4">
    <source>
        <dbReference type="ARBA" id="ARBA00023163"/>
    </source>
</evidence>
<evidence type="ECO:0000313" key="9">
    <source>
        <dbReference type="Proteomes" id="UP001159364"/>
    </source>
</evidence>
<feature type="compositionally biased region" description="Basic and acidic residues" evidence="6">
    <location>
        <begin position="194"/>
        <end position="206"/>
    </location>
</feature>
<keyword evidence="3" id="KW-0238">DNA-binding</keyword>
<feature type="region of interest" description="Disordered" evidence="6">
    <location>
        <begin position="1"/>
        <end position="92"/>
    </location>
</feature>
<dbReference type="PROSITE" id="PS50811">
    <property type="entry name" value="WRKY"/>
    <property type="match status" value="1"/>
</dbReference>
<dbReference type="PANTHER" id="PTHR31429">
    <property type="entry name" value="WRKY TRANSCRIPTION FACTOR 36-RELATED"/>
    <property type="match status" value="1"/>
</dbReference>
<keyword evidence="9" id="KW-1185">Reference proteome</keyword>
<keyword evidence="5" id="KW-0539">Nucleus</keyword>
<dbReference type="GO" id="GO:0003700">
    <property type="term" value="F:DNA-binding transcription factor activity"/>
    <property type="evidence" value="ECO:0007669"/>
    <property type="project" value="InterPro"/>
</dbReference>
<dbReference type="InterPro" id="IPR044810">
    <property type="entry name" value="WRKY_plant"/>
</dbReference>
<dbReference type="PANTHER" id="PTHR31429:SF86">
    <property type="entry name" value="WRKY TRANSCRIPTION FACTOR 61-RELATED"/>
    <property type="match status" value="1"/>
</dbReference>
<keyword evidence="4" id="KW-0804">Transcription</keyword>
<dbReference type="Gene3D" id="2.20.25.80">
    <property type="entry name" value="WRKY domain"/>
    <property type="match status" value="1"/>
</dbReference>
<dbReference type="InterPro" id="IPR003657">
    <property type="entry name" value="WRKY_dom"/>
</dbReference>
<keyword evidence="2" id="KW-0805">Transcription regulation</keyword>
<dbReference type="Pfam" id="PF03106">
    <property type="entry name" value="WRKY"/>
    <property type="match status" value="1"/>
</dbReference>
<organism evidence="8 9">
    <name type="scientific">Erythroxylum novogranatense</name>
    <dbReference type="NCBI Taxonomy" id="1862640"/>
    <lineage>
        <taxon>Eukaryota</taxon>
        <taxon>Viridiplantae</taxon>
        <taxon>Streptophyta</taxon>
        <taxon>Embryophyta</taxon>
        <taxon>Tracheophyta</taxon>
        <taxon>Spermatophyta</taxon>
        <taxon>Magnoliopsida</taxon>
        <taxon>eudicotyledons</taxon>
        <taxon>Gunneridae</taxon>
        <taxon>Pentapetalae</taxon>
        <taxon>rosids</taxon>
        <taxon>fabids</taxon>
        <taxon>Malpighiales</taxon>
        <taxon>Erythroxylaceae</taxon>
        <taxon>Erythroxylum</taxon>
    </lineage>
</organism>
<dbReference type="SMART" id="SM00774">
    <property type="entry name" value="WRKY"/>
    <property type="match status" value="1"/>
</dbReference>
<dbReference type="GO" id="GO:0005634">
    <property type="term" value="C:nucleus"/>
    <property type="evidence" value="ECO:0007669"/>
    <property type="project" value="UniProtKB-SubCell"/>
</dbReference>
<proteinExistence type="predicted"/>
<evidence type="ECO:0000256" key="6">
    <source>
        <dbReference type="SAM" id="MobiDB-lite"/>
    </source>
</evidence>
<dbReference type="SUPFAM" id="SSF118290">
    <property type="entry name" value="WRKY DNA-binding domain"/>
    <property type="match status" value="1"/>
</dbReference>
<dbReference type="EMBL" id="JAIWQS010000002">
    <property type="protein sequence ID" value="KAJ8771880.1"/>
    <property type="molecule type" value="Genomic_DNA"/>
</dbReference>
<evidence type="ECO:0000256" key="2">
    <source>
        <dbReference type="ARBA" id="ARBA00023015"/>
    </source>
</evidence>
<dbReference type="FunFam" id="2.20.25.80:FF:000002">
    <property type="entry name" value="probable WRKY transcription factor 31"/>
    <property type="match status" value="1"/>
</dbReference>
<evidence type="ECO:0000313" key="8">
    <source>
        <dbReference type="EMBL" id="KAJ8771880.1"/>
    </source>
</evidence>
<evidence type="ECO:0000256" key="1">
    <source>
        <dbReference type="ARBA" id="ARBA00004123"/>
    </source>
</evidence>
<dbReference type="AlphaFoldDB" id="A0AAV8TY42"/>
<accession>A0AAV8TY42</accession>
<feature type="region of interest" description="Disordered" evidence="6">
    <location>
        <begin position="194"/>
        <end position="220"/>
    </location>
</feature>
<sequence>MEDLTERIGHRVVEEDKTADSYGGHEGGCREDTVVNKVGSNLESSSPEHRNMNLIKQVPAKSNQEDRSSMEPDSKVPSSSQKEKDAQLESARAEMGEVRLENLRLKTCLNQIMEDYRTLQMQFHDIVQQEEINNPTETENNLQATDQETELVSLTLGFSNDPKKDGKNVESSSKRKDHRVTKDGLSLGLDCKLEMSDSHTNGDEKQSPINSFKASKVESKENNLLNKASKIARSGDEEVQQQNPVRKARVSLKTRCDTLTVNDGCQWRKYGQKIAKGNPCPRAYYRCTIGPTCPVRKQVQRYVEDMSILITTYEGTHNHPLPASARGMASTTSAAASMLLSGSSSNINPTTAVDLHGLKFYLSDNSKSRPLHVYNNPSLSSSSSHPTITLDLTSTPSSSSPFTRFSSTYPQIPEFASTSLNFGSRETNQTMPWRNMFPAGYGSDSQPYLRNPLGMSNLGRTQEENNLHQSYIQKYQSSLPQHPLLPDTIVAATKAITGDPTFQSALEAALMSIIGTGGGGNSGAAFEGGNQGSGDKFVQKLK</sequence>
<feature type="compositionally biased region" description="Basic and acidic residues" evidence="6">
    <location>
        <begin position="161"/>
        <end position="174"/>
    </location>
</feature>
<dbReference type="GO" id="GO:0043565">
    <property type="term" value="F:sequence-specific DNA binding"/>
    <property type="evidence" value="ECO:0007669"/>
    <property type="project" value="InterPro"/>
</dbReference>
<feature type="region of interest" description="Disordered" evidence="6">
    <location>
        <begin position="157"/>
        <end position="182"/>
    </location>
</feature>
<gene>
    <name evidence="8" type="ORF">K2173_027057</name>
</gene>
<feature type="compositionally biased region" description="Basic and acidic residues" evidence="6">
    <location>
        <begin position="1"/>
        <end position="19"/>
    </location>
</feature>
<dbReference type="Proteomes" id="UP001159364">
    <property type="component" value="Linkage Group LG02"/>
</dbReference>
<feature type="domain" description="WRKY" evidence="7">
    <location>
        <begin position="256"/>
        <end position="322"/>
    </location>
</feature>
<reference evidence="8 9" key="1">
    <citation type="submission" date="2021-09" db="EMBL/GenBank/DDBJ databases">
        <title>Genomic insights and catalytic innovation underlie evolution of tropane alkaloids biosynthesis.</title>
        <authorList>
            <person name="Wang Y.-J."/>
            <person name="Tian T."/>
            <person name="Huang J.-P."/>
            <person name="Huang S.-X."/>
        </authorList>
    </citation>
    <scope>NUCLEOTIDE SEQUENCE [LARGE SCALE GENOMIC DNA]</scope>
    <source>
        <strain evidence="8">KIB-2018</strain>
        <tissue evidence="8">Leaf</tissue>
    </source>
</reference>
<feature type="compositionally biased region" description="Basic and acidic residues" evidence="6">
    <location>
        <begin position="63"/>
        <end position="74"/>
    </location>
</feature>